<dbReference type="InterPro" id="IPR051620">
    <property type="entry name" value="ORF904-like_C"/>
</dbReference>
<reference evidence="5" key="1">
    <citation type="submission" date="2020-03" db="EMBL/GenBank/DDBJ databases">
        <title>Whole-genome sequence of the purple nonsulfur bacterium Rhodocyclus tenuis DSM112.</title>
        <authorList>
            <person name="Kyndt J.A."/>
            <person name="Meyer T.E."/>
        </authorList>
    </citation>
    <scope>NUCLEOTIDE SEQUENCE [LARGE SCALE GENOMIC DNA]</scope>
    <source>
        <strain evidence="5">DSM 112</strain>
    </source>
</reference>
<evidence type="ECO:0000313" key="4">
    <source>
        <dbReference type="EMBL" id="NJA88064.1"/>
    </source>
</evidence>
<protein>
    <recommendedName>
        <fullName evidence="3">DNA primase/polymerase bifunctional N-terminal domain-containing protein</fullName>
    </recommendedName>
</protein>
<dbReference type="EMBL" id="JAATWB010000001">
    <property type="protein sequence ID" value="NJA88064.1"/>
    <property type="molecule type" value="Genomic_DNA"/>
</dbReference>
<feature type="domain" description="DNA primase/polymerase bifunctional N-terminal" evidence="3">
    <location>
        <begin position="17"/>
        <end position="191"/>
    </location>
</feature>
<evidence type="ECO:0000313" key="5">
    <source>
        <dbReference type="Proteomes" id="UP000720344"/>
    </source>
</evidence>
<dbReference type="SUPFAM" id="SSF56747">
    <property type="entry name" value="Prim-pol domain"/>
    <property type="match status" value="1"/>
</dbReference>
<sequence>MFPDTWQERNKAVCAAALEYARMGFHVFPLHGIKDDGSCACGTPDCKDAGKHPFVKRGLKEATRDEQRIKDWFGLNALDPRNVGIVTGEISGITVIDVDIADGKGGAESWHEATKEHGEPQTLMAQTGSGGMHVFFKYNSALKTASNVLGKGVDVRNNGGYIVAAPSRHRSGGSYSWQNWDEKLADLPEHLSRRKETRGRKPKSESSSTKYTIEQVRGMLEVVPADERDLWRNVGIILGRQFNRTDAAWEVYQDWANKAGSKKGRNHDAIMTEAFYELSQQDSESNLTIGTIVKAAQENGWAPGQDLLPSERLIFDAPGNVYIDEQTGSTLLASVVDSLYAPKNIDGKIVKPSEWAKKKRFVLSKTSNPAYAPGRIQGIGCRDGGETFSDPNGAMLNTYSRPTIELGDASKASPFVQHAIRIFNKPGDADQFLDYMAHRVQKPWEKPRFALLIAGGQGVGKDTAVEFCCPAIGSWNVANIEPSAFDSQFNEYAAATLVRINETSNLHEMSRWAFNERTKVLIAGSPDNATINPKYGQKYSVRMYCGVILTTNHLTSGIYIPADDRRYDVIESATLEEMGLTDSDERRAYFERLWGWFYEQNGANHVAAYLHERDISRFSASNGQRKTEAHKNVVQAGMSGDHWLDDIIDELGSPVGVRADWIIQRAVSEGEKEGDVRNRLGKSITRLGYVSFRNPHLKDGRWKIGGKKVVVYVKQGTPLDYDPTLELNKEPF</sequence>
<feature type="region of interest" description="Disordered" evidence="2">
    <location>
        <begin position="191"/>
        <end position="210"/>
    </location>
</feature>
<evidence type="ECO:0000256" key="1">
    <source>
        <dbReference type="ARBA" id="ARBA00022801"/>
    </source>
</evidence>
<feature type="compositionally biased region" description="Basic residues" evidence="2">
    <location>
        <begin position="192"/>
        <end position="201"/>
    </location>
</feature>
<evidence type="ECO:0000259" key="3">
    <source>
        <dbReference type="SMART" id="SM00943"/>
    </source>
</evidence>
<dbReference type="Proteomes" id="UP000720344">
    <property type="component" value="Unassembled WGS sequence"/>
</dbReference>
<dbReference type="SMART" id="SM00943">
    <property type="entry name" value="Prim-Pol"/>
    <property type="match status" value="1"/>
</dbReference>
<dbReference type="InterPro" id="IPR015330">
    <property type="entry name" value="DNA_primase/pol_bifunc_N"/>
</dbReference>
<dbReference type="CDD" id="cd04859">
    <property type="entry name" value="Prim_Pol"/>
    <property type="match status" value="1"/>
</dbReference>
<keyword evidence="5" id="KW-1185">Reference proteome</keyword>
<keyword evidence="1" id="KW-0378">Hydrolase</keyword>
<evidence type="ECO:0000256" key="2">
    <source>
        <dbReference type="SAM" id="MobiDB-lite"/>
    </source>
</evidence>
<dbReference type="PANTHER" id="PTHR35372:SF2">
    <property type="entry name" value="SF3 HELICASE DOMAIN-CONTAINING PROTEIN"/>
    <property type="match status" value="1"/>
</dbReference>
<dbReference type="Pfam" id="PF09250">
    <property type="entry name" value="Prim-Pol"/>
    <property type="match status" value="1"/>
</dbReference>
<dbReference type="Pfam" id="PF19263">
    <property type="entry name" value="DUF5906"/>
    <property type="match status" value="1"/>
</dbReference>
<comment type="caution">
    <text evidence="4">The sequence shown here is derived from an EMBL/GenBank/DDBJ whole genome shotgun (WGS) entry which is preliminary data.</text>
</comment>
<proteinExistence type="predicted"/>
<dbReference type="RefSeq" id="WP_167680714.1">
    <property type="nucleotide sequence ID" value="NZ_JAATWB010000001.1"/>
</dbReference>
<dbReference type="PANTHER" id="PTHR35372">
    <property type="entry name" value="ATP BINDING PROTEIN-RELATED"/>
    <property type="match status" value="1"/>
</dbReference>
<name>A0ABX0WEA8_9RHOO</name>
<gene>
    <name evidence="4" type="ORF">HCX48_02355</name>
</gene>
<dbReference type="InterPro" id="IPR045455">
    <property type="entry name" value="NrS-1_pol-like_helicase"/>
</dbReference>
<organism evidence="4 5">
    <name type="scientific">Rhodocyclus gracilis</name>
    <dbReference type="NCBI Taxonomy" id="2929842"/>
    <lineage>
        <taxon>Bacteria</taxon>
        <taxon>Pseudomonadati</taxon>
        <taxon>Pseudomonadota</taxon>
        <taxon>Betaproteobacteria</taxon>
        <taxon>Rhodocyclales</taxon>
        <taxon>Rhodocyclaceae</taxon>
        <taxon>Rhodocyclus</taxon>
    </lineage>
</organism>
<accession>A0ABX0WEA8</accession>